<keyword evidence="1" id="KW-0812">Transmembrane</keyword>
<dbReference type="InterPro" id="IPR043128">
    <property type="entry name" value="Rev_trsase/Diguanyl_cyclase"/>
</dbReference>
<dbReference type="PROSITE" id="PS50887">
    <property type="entry name" value="GGDEF"/>
    <property type="match status" value="1"/>
</dbReference>
<dbReference type="SMART" id="SM00267">
    <property type="entry name" value="GGDEF"/>
    <property type="match status" value="1"/>
</dbReference>
<organism evidence="3 4">
    <name type="scientific">Fusibacter ferrireducens</name>
    <dbReference type="NCBI Taxonomy" id="2785058"/>
    <lineage>
        <taxon>Bacteria</taxon>
        <taxon>Bacillati</taxon>
        <taxon>Bacillota</taxon>
        <taxon>Clostridia</taxon>
        <taxon>Eubacteriales</taxon>
        <taxon>Eubacteriales Family XII. Incertae Sedis</taxon>
        <taxon>Fusibacter</taxon>
    </lineage>
</organism>
<evidence type="ECO:0000259" key="2">
    <source>
        <dbReference type="PROSITE" id="PS50887"/>
    </source>
</evidence>
<protein>
    <submittedName>
        <fullName evidence="3">Diguanylate cyclase</fullName>
    </submittedName>
</protein>
<evidence type="ECO:0000256" key="1">
    <source>
        <dbReference type="SAM" id="Phobius"/>
    </source>
</evidence>
<dbReference type="Proteomes" id="UP000614200">
    <property type="component" value="Unassembled WGS sequence"/>
</dbReference>
<comment type="caution">
    <text evidence="3">The sequence shown here is derived from an EMBL/GenBank/DDBJ whole genome shotgun (WGS) entry which is preliminary data.</text>
</comment>
<accession>A0ABR9ZQL4</accession>
<dbReference type="RefSeq" id="WP_194700964.1">
    <property type="nucleotide sequence ID" value="NZ_JADKNH010000003.1"/>
</dbReference>
<name>A0ABR9ZQL4_9FIRM</name>
<dbReference type="InterPro" id="IPR029787">
    <property type="entry name" value="Nucleotide_cyclase"/>
</dbReference>
<feature type="transmembrane region" description="Helical" evidence="1">
    <location>
        <begin position="7"/>
        <end position="27"/>
    </location>
</feature>
<dbReference type="InterPro" id="IPR000160">
    <property type="entry name" value="GGDEF_dom"/>
</dbReference>
<dbReference type="Gene3D" id="3.30.70.270">
    <property type="match status" value="1"/>
</dbReference>
<dbReference type="Pfam" id="PF00990">
    <property type="entry name" value="GGDEF"/>
    <property type="match status" value="1"/>
</dbReference>
<evidence type="ECO:0000313" key="4">
    <source>
        <dbReference type="Proteomes" id="UP000614200"/>
    </source>
</evidence>
<dbReference type="NCBIfam" id="TIGR00254">
    <property type="entry name" value="GGDEF"/>
    <property type="match status" value="1"/>
</dbReference>
<dbReference type="SUPFAM" id="SSF55073">
    <property type="entry name" value="Nucleotide cyclase"/>
    <property type="match status" value="1"/>
</dbReference>
<reference evidence="3 4" key="1">
    <citation type="submission" date="2020-11" db="EMBL/GenBank/DDBJ databases">
        <title>Fusibacter basophilias sp. nov.</title>
        <authorList>
            <person name="Qiu D."/>
        </authorList>
    </citation>
    <scope>NUCLEOTIDE SEQUENCE [LARGE SCALE GENOMIC DNA]</scope>
    <source>
        <strain evidence="3 4">Q10-2</strain>
    </source>
</reference>
<proteinExistence type="predicted"/>
<evidence type="ECO:0000313" key="3">
    <source>
        <dbReference type="EMBL" id="MBF4692724.1"/>
    </source>
</evidence>
<feature type="domain" description="GGDEF" evidence="2">
    <location>
        <begin position="158"/>
        <end position="281"/>
    </location>
</feature>
<dbReference type="EMBL" id="JADKNH010000003">
    <property type="protein sequence ID" value="MBF4692724.1"/>
    <property type="molecule type" value="Genomic_DNA"/>
</dbReference>
<keyword evidence="4" id="KW-1185">Reference proteome</keyword>
<keyword evidence="1" id="KW-1133">Transmembrane helix</keyword>
<keyword evidence="1" id="KW-0472">Membrane</keyword>
<sequence>MKSHLKKIIYSILILVILLFTLFFITLLMQKNFFFYDYALYGALLVVLALTLSLGLIPGLLICAIVIFGYGSVVFFQMITGTSQIWTLNYLWFIAYPLTTFFAGQLSENVRMANEQCTKCDKMTDRIVTIDEITGFGNGREFLRDLDGEMARAKRHKIPLTIGVLEIQYFEELITIYGRDNTKKIYKVIAEALNRATRVEDLRFRIDEDMLGLILPHTTIENAQVVKMRLKENLSKLEIEDESSLGRYNIELKVGLLAYRDDILNPMEFKALAVKELEYDV</sequence>
<gene>
    <name evidence="3" type="ORF">ISU02_06320</name>
</gene>